<dbReference type="InterPro" id="IPR051215">
    <property type="entry name" value="GRE"/>
</dbReference>
<dbReference type="PANTHER" id="PTHR43641">
    <property type="entry name" value="FORMATE ACETYLTRANSFERASE 3-RELATED"/>
    <property type="match status" value="1"/>
</dbReference>
<protein>
    <recommendedName>
        <fullName evidence="1">PFL domain-containing protein</fullName>
    </recommendedName>
</protein>
<dbReference type="Pfam" id="PF02901">
    <property type="entry name" value="PFL-like"/>
    <property type="match status" value="1"/>
</dbReference>
<dbReference type="GO" id="GO:0005829">
    <property type="term" value="C:cytosol"/>
    <property type="evidence" value="ECO:0007669"/>
    <property type="project" value="TreeGrafter"/>
</dbReference>
<feature type="domain" description="PFL" evidence="1">
    <location>
        <begin position="1"/>
        <end position="264"/>
    </location>
</feature>
<evidence type="ECO:0000313" key="2">
    <source>
        <dbReference type="EMBL" id="GAI39411.1"/>
    </source>
</evidence>
<accession>X1PAC6</accession>
<dbReference type="SUPFAM" id="SSF51998">
    <property type="entry name" value="PFL-like glycyl radical enzymes"/>
    <property type="match status" value="1"/>
</dbReference>
<comment type="caution">
    <text evidence="2">The sequence shown here is derived from an EMBL/GenBank/DDBJ whole genome shotgun (WGS) entry which is preliminary data.</text>
</comment>
<evidence type="ECO:0000259" key="1">
    <source>
        <dbReference type="PROSITE" id="PS51554"/>
    </source>
</evidence>
<dbReference type="EMBL" id="BARV01026305">
    <property type="protein sequence ID" value="GAI39411.1"/>
    <property type="molecule type" value="Genomic_DNA"/>
</dbReference>
<organism evidence="2">
    <name type="scientific">marine sediment metagenome</name>
    <dbReference type="NCBI Taxonomy" id="412755"/>
    <lineage>
        <taxon>unclassified sequences</taxon>
        <taxon>metagenomes</taxon>
        <taxon>ecological metagenomes</taxon>
    </lineage>
</organism>
<gene>
    <name evidence="2" type="ORF">S06H3_42524</name>
</gene>
<dbReference type="GO" id="GO:0003824">
    <property type="term" value="F:catalytic activity"/>
    <property type="evidence" value="ECO:0007669"/>
    <property type="project" value="InterPro"/>
</dbReference>
<proteinExistence type="predicted"/>
<dbReference type="PANTHER" id="PTHR43641:SF2">
    <property type="entry name" value="DEHYDRATASE YBIW-RELATED"/>
    <property type="match status" value="1"/>
</dbReference>
<dbReference type="AlphaFoldDB" id="X1PAC6"/>
<dbReference type="PROSITE" id="PS51554">
    <property type="entry name" value="PFL"/>
    <property type="match status" value="1"/>
</dbReference>
<dbReference type="InterPro" id="IPR004184">
    <property type="entry name" value="PFL_dom"/>
</dbReference>
<feature type="non-terminal residue" evidence="2">
    <location>
        <position position="1"/>
    </location>
</feature>
<feature type="non-terminal residue" evidence="2">
    <location>
        <position position="264"/>
    </location>
</feature>
<name>X1PAC6_9ZZZZ</name>
<dbReference type="Gene3D" id="3.20.70.20">
    <property type="match status" value="1"/>
</dbReference>
<reference evidence="2" key="1">
    <citation type="journal article" date="2014" name="Front. Microbiol.">
        <title>High frequency of phylogenetically diverse reductive dehalogenase-homologous genes in deep subseafloor sedimentary metagenomes.</title>
        <authorList>
            <person name="Kawai M."/>
            <person name="Futagami T."/>
            <person name="Toyoda A."/>
            <person name="Takaki Y."/>
            <person name="Nishi S."/>
            <person name="Hori S."/>
            <person name="Arai W."/>
            <person name="Tsubouchi T."/>
            <person name="Morono Y."/>
            <person name="Uchiyama I."/>
            <person name="Ito T."/>
            <person name="Fujiyama A."/>
            <person name="Inagaki F."/>
            <person name="Takami H."/>
        </authorList>
    </citation>
    <scope>NUCLEOTIDE SEQUENCE</scope>
    <source>
        <strain evidence="2">Expedition CK06-06</strain>
    </source>
</reference>
<sequence length="264" mass="30138">AMQSYFFIYVISRQIDVQMNGDGVRFDQITYPFYKKDKEEGRLTRAEAQGLVELLFFKLNSEGGQLRPRLTGSFQSGGLPEQLTFTIGGVTPEGEDATNEVSYIVLDAAKAVMLQVPDIAIRYHDKMPKELIFSAIDLLKTMHSSPKFFNDQCAIPKLVSWGIPLEDARDYCIEVCVRWMIPGKNMVHRQHCGNFQLPKVLEYALNRGIDRVNGKQLGYPTPDPLTFTSIEDVINAYLTQLDFYMGKFVQMYNITDALYEEYLP</sequence>